<name>A0ABN2NJI6_9PSEU</name>
<dbReference type="EMBL" id="BAAAQK010000025">
    <property type="protein sequence ID" value="GAA1871833.1"/>
    <property type="molecule type" value="Genomic_DNA"/>
</dbReference>
<reference evidence="2 3" key="1">
    <citation type="journal article" date="2019" name="Int. J. Syst. Evol. Microbiol.">
        <title>The Global Catalogue of Microorganisms (GCM) 10K type strain sequencing project: providing services to taxonomists for standard genome sequencing and annotation.</title>
        <authorList>
            <consortium name="The Broad Institute Genomics Platform"/>
            <consortium name="The Broad Institute Genome Sequencing Center for Infectious Disease"/>
            <person name="Wu L."/>
            <person name="Ma J."/>
        </authorList>
    </citation>
    <scope>NUCLEOTIDE SEQUENCE [LARGE SCALE GENOMIC DNA]</scope>
    <source>
        <strain evidence="2 3">JCM 16009</strain>
    </source>
</reference>
<feature type="compositionally biased region" description="Polar residues" evidence="1">
    <location>
        <begin position="81"/>
        <end position="97"/>
    </location>
</feature>
<keyword evidence="3" id="KW-1185">Reference proteome</keyword>
<evidence type="ECO:0000256" key="1">
    <source>
        <dbReference type="SAM" id="MobiDB-lite"/>
    </source>
</evidence>
<dbReference type="Proteomes" id="UP001500449">
    <property type="component" value="Unassembled WGS sequence"/>
</dbReference>
<evidence type="ECO:0000313" key="3">
    <source>
        <dbReference type="Proteomes" id="UP001500449"/>
    </source>
</evidence>
<accession>A0ABN2NJI6</accession>
<gene>
    <name evidence="2" type="ORF">GCM10009836_60890</name>
</gene>
<organism evidence="2 3">
    <name type="scientific">Pseudonocardia ailaonensis</name>
    <dbReference type="NCBI Taxonomy" id="367279"/>
    <lineage>
        <taxon>Bacteria</taxon>
        <taxon>Bacillati</taxon>
        <taxon>Actinomycetota</taxon>
        <taxon>Actinomycetes</taxon>
        <taxon>Pseudonocardiales</taxon>
        <taxon>Pseudonocardiaceae</taxon>
        <taxon>Pseudonocardia</taxon>
    </lineage>
</organism>
<comment type="caution">
    <text evidence="2">The sequence shown here is derived from an EMBL/GenBank/DDBJ whole genome shotgun (WGS) entry which is preliminary data.</text>
</comment>
<protein>
    <submittedName>
        <fullName evidence="2">Uncharacterized protein</fullName>
    </submittedName>
</protein>
<evidence type="ECO:0000313" key="2">
    <source>
        <dbReference type="EMBL" id="GAA1871833.1"/>
    </source>
</evidence>
<sequence length="159" mass="17747">MATTAAVIVALWVAFGDRRRQRAASEEEATLQARLITIELTLDAETRSATITLTNHSDRPIFQPIPTTFSIWHNDEGEPSGLSSSADHFFDQPSTPGLTVGAPPREVLHPTERYDVTWSGLDFPPDTTFRWLVGSSFTDASGRRWQRVNHDEPQRTTSP</sequence>
<proteinExistence type="predicted"/>
<feature type="region of interest" description="Disordered" evidence="1">
    <location>
        <begin position="70"/>
        <end position="105"/>
    </location>
</feature>